<gene>
    <name evidence="12" type="ORF">CCO03_04380</name>
</gene>
<dbReference type="GO" id="GO:0031992">
    <property type="term" value="F:energy transducer activity"/>
    <property type="evidence" value="ECO:0007669"/>
    <property type="project" value="InterPro"/>
</dbReference>
<dbReference type="Proteomes" id="UP000196138">
    <property type="component" value="Chromosome"/>
</dbReference>
<dbReference type="KEGG" id="cser:CCO03_04380"/>
<name>A0A1Y0EKQ2_9BURK</name>
<dbReference type="InterPro" id="IPR037682">
    <property type="entry name" value="TonB_C"/>
</dbReference>
<evidence type="ECO:0000256" key="1">
    <source>
        <dbReference type="ARBA" id="ARBA00004383"/>
    </source>
</evidence>
<dbReference type="Pfam" id="PF03544">
    <property type="entry name" value="TonB_C"/>
    <property type="match status" value="1"/>
</dbReference>
<keyword evidence="6" id="KW-0812">Transmembrane</keyword>
<dbReference type="GO" id="GO:0015031">
    <property type="term" value="P:protein transport"/>
    <property type="evidence" value="ECO:0007669"/>
    <property type="project" value="UniProtKB-UniRule"/>
</dbReference>
<keyword evidence="4 10" id="KW-1003">Cell membrane</keyword>
<dbReference type="GO" id="GO:0055085">
    <property type="term" value="P:transmembrane transport"/>
    <property type="evidence" value="ECO:0007669"/>
    <property type="project" value="InterPro"/>
</dbReference>
<evidence type="ECO:0000313" key="13">
    <source>
        <dbReference type="Proteomes" id="UP000196138"/>
    </source>
</evidence>
<evidence type="ECO:0000256" key="2">
    <source>
        <dbReference type="ARBA" id="ARBA00006555"/>
    </source>
</evidence>
<evidence type="ECO:0000256" key="5">
    <source>
        <dbReference type="ARBA" id="ARBA00022519"/>
    </source>
</evidence>
<keyword evidence="8" id="KW-1133">Transmembrane helix</keyword>
<dbReference type="GO" id="GO:0030288">
    <property type="term" value="C:outer membrane-bounded periplasmic space"/>
    <property type="evidence" value="ECO:0007669"/>
    <property type="project" value="InterPro"/>
</dbReference>
<dbReference type="Gene3D" id="3.30.1150.10">
    <property type="match status" value="1"/>
</dbReference>
<keyword evidence="9" id="KW-0472">Membrane</keyword>
<evidence type="ECO:0000256" key="3">
    <source>
        <dbReference type="ARBA" id="ARBA00022448"/>
    </source>
</evidence>
<dbReference type="PRINTS" id="PR01374">
    <property type="entry name" value="TONBPROTEIN"/>
</dbReference>
<evidence type="ECO:0000256" key="9">
    <source>
        <dbReference type="ARBA" id="ARBA00023136"/>
    </source>
</evidence>
<accession>A0A1Y0EKQ2</accession>
<keyword evidence="10" id="KW-0735">Signal-anchor</keyword>
<evidence type="ECO:0000256" key="10">
    <source>
        <dbReference type="RuleBase" id="RU362123"/>
    </source>
</evidence>
<comment type="function">
    <text evidence="10">Interacts with outer membrane receptor proteins that carry out high-affinity binding and energy dependent uptake into the periplasmic space of specific substrates. It could act to transduce energy from the cytoplasmic membrane to specific energy-requiring processes in the outer membrane, resulting in the release into the periplasm of ligands bound by these outer membrane proteins.</text>
</comment>
<evidence type="ECO:0000313" key="12">
    <source>
        <dbReference type="EMBL" id="ARU04011.1"/>
    </source>
</evidence>
<protein>
    <recommendedName>
        <fullName evidence="10">Protein TonB</fullName>
    </recommendedName>
</protein>
<evidence type="ECO:0000256" key="6">
    <source>
        <dbReference type="ARBA" id="ARBA00022692"/>
    </source>
</evidence>
<dbReference type="InterPro" id="IPR006260">
    <property type="entry name" value="TonB/TolA_C"/>
</dbReference>
<dbReference type="InterPro" id="IPR003538">
    <property type="entry name" value="TonB"/>
</dbReference>
<dbReference type="PANTHER" id="PTHR33446">
    <property type="entry name" value="PROTEIN TONB-RELATED"/>
    <property type="match status" value="1"/>
</dbReference>
<proteinExistence type="inferred from homology"/>
<reference evidence="12 13" key="1">
    <citation type="submission" date="2017-05" db="EMBL/GenBank/DDBJ databases">
        <authorList>
            <person name="Song R."/>
            <person name="Chenine A.L."/>
            <person name="Ruprecht R.M."/>
        </authorList>
    </citation>
    <scope>NUCLEOTIDE SEQUENCE [LARGE SCALE GENOMIC DNA]</scope>
    <source>
        <strain evidence="12 13">DSM 26136</strain>
    </source>
</reference>
<feature type="domain" description="TonB C-terminal" evidence="11">
    <location>
        <begin position="60"/>
        <end position="168"/>
    </location>
</feature>
<keyword evidence="7 10" id="KW-0653">Protein transport</keyword>
<dbReference type="InterPro" id="IPR051045">
    <property type="entry name" value="TonB-dependent_transducer"/>
</dbReference>
<dbReference type="EMBL" id="CP021455">
    <property type="protein sequence ID" value="ARU04011.1"/>
    <property type="molecule type" value="Genomic_DNA"/>
</dbReference>
<keyword evidence="3 10" id="KW-0813">Transport</keyword>
<evidence type="ECO:0000256" key="7">
    <source>
        <dbReference type="ARBA" id="ARBA00022927"/>
    </source>
</evidence>
<evidence type="ECO:0000256" key="4">
    <source>
        <dbReference type="ARBA" id="ARBA00022475"/>
    </source>
</evidence>
<dbReference type="NCBIfam" id="TIGR01352">
    <property type="entry name" value="tonB_Cterm"/>
    <property type="match status" value="1"/>
</dbReference>
<dbReference type="GO" id="GO:0015891">
    <property type="term" value="P:siderophore transport"/>
    <property type="evidence" value="ECO:0007669"/>
    <property type="project" value="InterPro"/>
</dbReference>
<comment type="similarity">
    <text evidence="2 10">Belongs to the TonB family.</text>
</comment>
<keyword evidence="13" id="KW-1185">Reference proteome</keyword>
<evidence type="ECO:0000256" key="8">
    <source>
        <dbReference type="ARBA" id="ARBA00022989"/>
    </source>
</evidence>
<keyword evidence="5 10" id="KW-0997">Cell inner membrane</keyword>
<sequence>MRAYCCFLNATRLTMHTRNPPLSRRFNPLPGLAPCAWGGGWGLGIVALLSACTTLEPAKPRPLQSEARKCPMPSYPAQAQRLEVEGRVMVRATVALDGSVTQAEVVASAANAAARAAVGELPLHGAEARAAQALDAEALRMVRACRFGAVTGNYTPAQVQIPVRFRME</sequence>
<dbReference type="AlphaFoldDB" id="A0A1Y0EKQ2"/>
<organism evidence="12 13">
    <name type="scientific">Comamonas serinivorans</name>
    <dbReference type="NCBI Taxonomy" id="1082851"/>
    <lineage>
        <taxon>Bacteria</taxon>
        <taxon>Pseudomonadati</taxon>
        <taxon>Pseudomonadota</taxon>
        <taxon>Betaproteobacteria</taxon>
        <taxon>Burkholderiales</taxon>
        <taxon>Comamonadaceae</taxon>
        <taxon>Comamonas</taxon>
    </lineage>
</organism>
<evidence type="ECO:0000259" key="11">
    <source>
        <dbReference type="PROSITE" id="PS52015"/>
    </source>
</evidence>
<dbReference type="GO" id="GO:0098797">
    <property type="term" value="C:plasma membrane protein complex"/>
    <property type="evidence" value="ECO:0007669"/>
    <property type="project" value="TreeGrafter"/>
</dbReference>
<dbReference type="SUPFAM" id="SSF74653">
    <property type="entry name" value="TolA/TonB C-terminal domain"/>
    <property type="match status" value="1"/>
</dbReference>
<dbReference type="PROSITE" id="PS52015">
    <property type="entry name" value="TONB_CTD"/>
    <property type="match status" value="1"/>
</dbReference>
<dbReference type="PANTHER" id="PTHR33446:SF2">
    <property type="entry name" value="PROTEIN TONB"/>
    <property type="match status" value="1"/>
</dbReference>
<comment type="subcellular location">
    <subcellularLocation>
        <location evidence="1 10">Cell inner membrane</location>
        <topology evidence="1 10">Single-pass membrane protein</topology>
        <orientation evidence="1 10">Periplasmic side</orientation>
    </subcellularLocation>
</comment>